<dbReference type="Pfam" id="PF14214">
    <property type="entry name" value="Helitron_like_N"/>
    <property type="match status" value="1"/>
</dbReference>
<dbReference type="EMBL" id="FUEG01000032">
    <property type="protein sequence ID" value="SJL15973.1"/>
    <property type="molecule type" value="Genomic_DNA"/>
</dbReference>
<name>A0A284S4N8_ARMOS</name>
<keyword evidence="3" id="KW-1185">Reference proteome</keyword>
<gene>
    <name evidence="2" type="ORF">ARMOST_19486</name>
</gene>
<dbReference type="PANTHER" id="PTHR10492">
    <property type="match status" value="1"/>
</dbReference>
<dbReference type="STRING" id="47428.A0A284S4N8"/>
<feature type="domain" description="Helitron helicase-like" evidence="1">
    <location>
        <begin position="22"/>
        <end position="208"/>
    </location>
</feature>
<dbReference type="Proteomes" id="UP000219338">
    <property type="component" value="Unassembled WGS sequence"/>
</dbReference>
<dbReference type="OrthoDB" id="3366231at2759"/>
<protein>
    <recommendedName>
        <fullName evidence="1">Helitron helicase-like domain-containing protein</fullName>
    </recommendedName>
</protein>
<dbReference type="OMA" id="VEYCANI"/>
<proteinExistence type="predicted"/>
<accession>A0A284S4N8</accession>
<organism evidence="2 3">
    <name type="scientific">Armillaria ostoyae</name>
    <name type="common">Armillaria root rot fungus</name>
    <dbReference type="NCBI Taxonomy" id="47428"/>
    <lineage>
        <taxon>Eukaryota</taxon>
        <taxon>Fungi</taxon>
        <taxon>Dikarya</taxon>
        <taxon>Basidiomycota</taxon>
        <taxon>Agaricomycotina</taxon>
        <taxon>Agaricomycetes</taxon>
        <taxon>Agaricomycetidae</taxon>
        <taxon>Agaricales</taxon>
        <taxon>Marasmiineae</taxon>
        <taxon>Physalacriaceae</taxon>
        <taxon>Armillaria</taxon>
    </lineage>
</organism>
<evidence type="ECO:0000259" key="1">
    <source>
        <dbReference type="Pfam" id="PF14214"/>
    </source>
</evidence>
<reference evidence="3" key="1">
    <citation type="journal article" date="2017" name="Nat. Ecol. Evol.">
        <title>Genome expansion and lineage-specific genetic innovations in the forest pathogenic fungi Armillaria.</title>
        <authorList>
            <person name="Sipos G."/>
            <person name="Prasanna A.N."/>
            <person name="Walter M.C."/>
            <person name="O'Connor E."/>
            <person name="Balint B."/>
            <person name="Krizsan K."/>
            <person name="Kiss B."/>
            <person name="Hess J."/>
            <person name="Varga T."/>
            <person name="Slot J."/>
            <person name="Riley R."/>
            <person name="Boka B."/>
            <person name="Rigling D."/>
            <person name="Barry K."/>
            <person name="Lee J."/>
            <person name="Mihaltcheva S."/>
            <person name="LaButti K."/>
            <person name="Lipzen A."/>
            <person name="Waldron R."/>
            <person name="Moloney N.M."/>
            <person name="Sperisen C."/>
            <person name="Kredics L."/>
            <person name="Vagvoelgyi C."/>
            <person name="Patrignani A."/>
            <person name="Fitzpatrick D."/>
            <person name="Nagy I."/>
            <person name="Doyle S."/>
            <person name="Anderson J.B."/>
            <person name="Grigoriev I.V."/>
            <person name="Gueldener U."/>
            <person name="Muensterkoetter M."/>
            <person name="Nagy L.G."/>
        </authorList>
    </citation>
    <scope>NUCLEOTIDE SEQUENCE [LARGE SCALE GENOMIC DNA]</scope>
    <source>
        <strain evidence="3">C18/9</strain>
    </source>
</reference>
<dbReference type="AlphaFoldDB" id="A0A284S4N8"/>
<evidence type="ECO:0000313" key="2">
    <source>
        <dbReference type="EMBL" id="SJL15973.1"/>
    </source>
</evidence>
<dbReference type="InterPro" id="IPR025476">
    <property type="entry name" value="Helitron_helicase-like"/>
</dbReference>
<sequence>MLLEETETSDHTEHKKVTQHMYYAYRLQDHPIFEPNAPLYRGGRLYQQYIVDAWASIEQSNLNWVQNNQKTIRADLYKGVVDAATNADGLQDSGQRIVLPSSHTGSPRAMYQLYQDSMAICRALQKPDIFLTMTANPQWPEIVEALKHTDGPDQKVEDGPDIVARVFQLKKEAVLNEIKKGGIFGKVRAMVHTIEFQKRGLPHMHLLIFLDPEDKIHSPADADSVSCAQIPDPETHPILYEIVTRCMVHGPCDHRCMKDGRCTKNFPKEFNEHTEFTTDGYPNLAHPNNGCEYVKIHGQTCTVYTNHDIVPYNPYLSAKYNCHINVEVCVSVKAIKYIHKYIYKGHERTTLEVRDHDEIKEFLDARYISAIESCWRIFSFRLHQEEPNVVRLQVHLPDEQLITYDENDSPEEVLAAAEAKTTTLLQWFELNKRDPNACRYLYQETPAHYTWNKRKWNLRQRYTTIGITIGQMYQAAPSSGK</sequence>
<dbReference type="PANTHER" id="PTHR10492:SF57">
    <property type="entry name" value="ATP-DEPENDENT DNA HELICASE"/>
    <property type="match status" value="1"/>
</dbReference>
<evidence type="ECO:0000313" key="3">
    <source>
        <dbReference type="Proteomes" id="UP000219338"/>
    </source>
</evidence>